<dbReference type="GO" id="GO:0032259">
    <property type="term" value="P:methylation"/>
    <property type="evidence" value="ECO:0007669"/>
    <property type="project" value="UniProtKB-KW"/>
</dbReference>
<keyword evidence="7 8" id="KW-0093">Biotin biosynthesis</keyword>
<comment type="pathway">
    <text evidence="2 8">Cofactor biosynthesis; biotin biosynthesis.</text>
</comment>
<dbReference type="EMBL" id="JABAGL010000030">
    <property type="protein sequence ID" value="NME87727.1"/>
    <property type="molecule type" value="Genomic_DNA"/>
</dbReference>
<evidence type="ECO:0000256" key="2">
    <source>
        <dbReference type="ARBA" id="ARBA00004746"/>
    </source>
</evidence>
<dbReference type="STRING" id="483216.BACEGG_01775"/>
<dbReference type="SUPFAM" id="SSF53335">
    <property type="entry name" value="S-adenosyl-L-methionine-dependent methyltransferases"/>
    <property type="match status" value="1"/>
</dbReference>
<reference evidence="14 18" key="4">
    <citation type="journal article" date="2019" name="Science, e1252229">
        <title>Invertible promoters mediate bacterial phase variation, antibiotic resistance, and host adaptation in the gut.</title>
        <authorList>
            <person name="Jiang X."/>
            <person name="Hall A.B."/>
            <person name="Arthur T.D."/>
            <person name="Plichta D.R."/>
            <person name="Covington C.T."/>
            <person name="Poyet M."/>
            <person name="Crothers J."/>
            <person name="Moses P.L."/>
            <person name="Tolonen A.C."/>
            <person name="Vlamakis H."/>
            <person name="Alm E.J."/>
            <person name="Xavier R.J."/>
        </authorList>
    </citation>
    <scope>NUCLEOTIDE SEQUENCE [LARGE SCALE GENOMIC DNA]</scope>
    <source>
        <strain evidence="18">bj_0095</strain>
        <strain evidence="14">Bj_0095</strain>
    </source>
</reference>
<evidence type="ECO:0000313" key="10">
    <source>
        <dbReference type="EMBL" id="KAA5272500.1"/>
    </source>
</evidence>
<dbReference type="GO" id="GO:0008757">
    <property type="term" value="F:S-adenosylmethionine-dependent methyltransferase activity"/>
    <property type="evidence" value="ECO:0007669"/>
    <property type="project" value="InterPro"/>
</dbReference>
<comment type="function">
    <text evidence="8">Converts the free carboxyl group of a malonyl-thioester to its methyl ester by transfer of a methyl group from S-adenosyl-L-methionine (SAM). It allows to synthesize pimeloyl-ACP via the fatty acid synthetic pathway.</text>
</comment>
<dbReference type="CDD" id="cd02440">
    <property type="entry name" value="AdoMet_MTases"/>
    <property type="match status" value="1"/>
</dbReference>
<reference evidence="12" key="6">
    <citation type="journal article" date="2021" name="PLoS Genet.">
        <title>Mobile Type VI secretion system loci of the gut Bacteroidales display extensive intra-ecosystem transfer, multi-species spread and geographical clustering.</title>
        <authorList>
            <person name="Garcia-Bayona L."/>
            <person name="Coyne M.J."/>
            <person name="Comstock L.E."/>
        </authorList>
    </citation>
    <scope>NUCLEOTIDE SEQUENCE</scope>
    <source>
        <strain evidence="12">CL11T00C20</strain>
    </source>
</reference>
<dbReference type="PANTHER" id="PTHR43861">
    <property type="entry name" value="TRANS-ACONITATE 2-METHYLTRANSFERASE-RELATED"/>
    <property type="match status" value="1"/>
</dbReference>
<proteinExistence type="inferred from homology"/>
<dbReference type="AlphaFoldDB" id="A0A380YJQ3"/>
<accession>A0A380YJQ3</accession>
<evidence type="ECO:0000313" key="11">
    <source>
        <dbReference type="EMBL" id="NME87727.1"/>
    </source>
</evidence>
<dbReference type="EMBL" id="QSLA01000017">
    <property type="protein sequence ID" value="RHF05524.1"/>
    <property type="molecule type" value="Genomic_DNA"/>
</dbReference>
<dbReference type="KEGG" id="beg:INE88_04147"/>
<dbReference type="Proteomes" id="UP000679226">
    <property type="component" value="Chromosome"/>
</dbReference>
<dbReference type="RefSeq" id="WP_004290064.1">
    <property type="nucleotide sequence ID" value="NZ_CABKNQ010000019.1"/>
</dbReference>
<keyword evidence="5 8" id="KW-0808">Transferase</keyword>
<evidence type="ECO:0000256" key="1">
    <source>
        <dbReference type="ARBA" id="ARBA00000852"/>
    </source>
</evidence>
<protein>
    <recommendedName>
        <fullName evidence="3 8">Malonyl-[acyl-carrier protein] O-methyltransferase</fullName>
        <shortName evidence="8">Malonyl-ACP O-methyltransferase</shortName>
        <ecNumber evidence="3 8">2.1.1.197</ecNumber>
    </recommendedName>
    <alternativeName>
        <fullName evidence="8">Biotin synthesis protein BioC</fullName>
    </alternativeName>
</protein>
<evidence type="ECO:0000313" key="12">
    <source>
        <dbReference type="EMBL" id="QUT47294.1"/>
    </source>
</evidence>
<name>A0A380YJQ3_9BACE</name>
<gene>
    <name evidence="8 15" type="primary">bioC</name>
    <name evidence="13" type="ORF">DW701_13930</name>
    <name evidence="14" type="ORF">EAJ03_13200</name>
    <name evidence="10" type="ORF">F2Z23_13790</name>
    <name evidence="11" type="ORF">HF841_17200</name>
    <name evidence="12" type="ORF">INE88_04147</name>
    <name evidence="15" type="ORF">NCTC11155_00915</name>
</gene>
<dbReference type="Proteomes" id="UP000254424">
    <property type="component" value="Unassembled WGS sequence"/>
</dbReference>
<keyword evidence="6 8" id="KW-0949">S-adenosyl-L-methionine</keyword>
<reference evidence="13 17" key="2">
    <citation type="submission" date="2018-08" db="EMBL/GenBank/DDBJ databases">
        <title>A genome reference for cultivated species of the human gut microbiota.</title>
        <authorList>
            <person name="Zou Y."/>
            <person name="Xue W."/>
            <person name="Luo G."/>
        </authorList>
    </citation>
    <scope>NUCLEOTIDE SEQUENCE [LARGE SCALE GENOMIC DNA]</scope>
    <source>
        <strain evidence="13 17">AM26-26AC</strain>
    </source>
</reference>
<evidence type="ECO:0000256" key="7">
    <source>
        <dbReference type="ARBA" id="ARBA00022756"/>
    </source>
</evidence>
<reference evidence="10 19" key="3">
    <citation type="journal article" date="2019" name="Nat. Med.">
        <title>A library of human gut bacterial isolates paired with longitudinal multiomics data enables mechanistic microbiome research.</title>
        <authorList>
            <person name="Poyet M."/>
            <person name="Groussin M."/>
            <person name="Gibbons S.M."/>
            <person name="Avila-Pacheco J."/>
            <person name="Jiang X."/>
            <person name="Kearney S.M."/>
            <person name="Perrotta A.R."/>
            <person name="Berdy B."/>
            <person name="Zhao S."/>
            <person name="Lieberman T.D."/>
            <person name="Swanson P.K."/>
            <person name="Smith M."/>
            <person name="Roesemann S."/>
            <person name="Alexander J.E."/>
            <person name="Rich S.A."/>
            <person name="Livny J."/>
            <person name="Vlamakis H."/>
            <person name="Clish C."/>
            <person name="Bullock K."/>
            <person name="Deik A."/>
            <person name="Scott J."/>
            <person name="Pierce K.A."/>
            <person name="Xavier R.J."/>
            <person name="Alm E.J."/>
        </authorList>
    </citation>
    <scope>NUCLEOTIDE SEQUENCE [LARGE SCALE GENOMIC DNA]</scope>
    <source>
        <strain evidence="10 19">BIOML-A1</strain>
    </source>
</reference>
<dbReference type="Gene3D" id="3.40.50.150">
    <property type="entry name" value="Vaccinia Virus protein VP39"/>
    <property type="match status" value="1"/>
</dbReference>
<dbReference type="EMBL" id="RCXL01000021">
    <property type="protein sequence ID" value="RYT71643.1"/>
    <property type="molecule type" value="Genomic_DNA"/>
</dbReference>
<evidence type="ECO:0000313" key="13">
    <source>
        <dbReference type="EMBL" id="RHF05524.1"/>
    </source>
</evidence>
<dbReference type="EC" id="2.1.1.197" evidence="3 8"/>
<reference evidence="15 16" key="1">
    <citation type="submission" date="2018-06" db="EMBL/GenBank/DDBJ databases">
        <authorList>
            <consortium name="Pathogen Informatics"/>
            <person name="Doyle S."/>
        </authorList>
    </citation>
    <scope>NUCLEOTIDE SEQUENCE [LARGE SCALE GENOMIC DNA]</scope>
    <source>
        <strain evidence="15 16">NCTC11155</strain>
    </source>
</reference>
<dbReference type="UniPathway" id="UPA00078"/>
<dbReference type="GeneID" id="93070847"/>
<dbReference type="EMBL" id="VVZX01000020">
    <property type="protein sequence ID" value="KAA5272500.1"/>
    <property type="molecule type" value="Genomic_DNA"/>
</dbReference>
<dbReference type="InterPro" id="IPR011814">
    <property type="entry name" value="BioC"/>
</dbReference>
<evidence type="ECO:0000256" key="3">
    <source>
        <dbReference type="ARBA" id="ARBA00012327"/>
    </source>
</evidence>
<evidence type="ECO:0000259" key="9">
    <source>
        <dbReference type="Pfam" id="PF08241"/>
    </source>
</evidence>
<keyword evidence="4 8" id="KW-0489">Methyltransferase</keyword>
<dbReference type="Pfam" id="PF08241">
    <property type="entry name" value="Methyltransf_11"/>
    <property type="match status" value="1"/>
</dbReference>
<dbReference type="EMBL" id="UFSX01000001">
    <property type="protein sequence ID" value="SUV28954.1"/>
    <property type="molecule type" value="Genomic_DNA"/>
</dbReference>
<organism evidence="15 16">
    <name type="scientific">Bacteroides eggerthii</name>
    <dbReference type="NCBI Taxonomy" id="28111"/>
    <lineage>
        <taxon>Bacteria</taxon>
        <taxon>Pseudomonadati</taxon>
        <taxon>Bacteroidota</taxon>
        <taxon>Bacteroidia</taxon>
        <taxon>Bacteroidales</taxon>
        <taxon>Bacteroidaceae</taxon>
        <taxon>Bacteroides</taxon>
    </lineage>
</organism>
<comment type="similarity">
    <text evidence="8">Belongs to the methyltransferase superfamily.</text>
</comment>
<evidence type="ECO:0000256" key="5">
    <source>
        <dbReference type="ARBA" id="ARBA00022679"/>
    </source>
</evidence>
<dbReference type="Proteomes" id="UP000520291">
    <property type="component" value="Unassembled WGS sequence"/>
</dbReference>
<evidence type="ECO:0000313" key="16">
    <source>
        <dbReference type="Proteomes" id="UP000254424"/>
    </source>
</evidence>
<dbReference type="Proteomes" id="UP000283538">
    <property type="component" value="Unassembled WGS sequence"/>
</dbReference>
<comment type="catalytic activity">
    <reaction evidence="1 8">
        <text>malonyl-[ACP] + S-adenosyl-L-methionine = malonyl-[ACP] methyl ester + S-adenosyl-L-homocysteine</text>
        <dbReference type="Rhea" id="RHEA:17105"/>
        <dbReference type="Rhea" id="RHEA-COMP:9623"/>
        <dbReference type="Rhea" id="RHEA-COMP:9954"/>
        <dbReference type="ChEBI" id="CHEBI:57856"/>
        <dbReference type="ChEBI" id="CHEBI:59789"/>
        <dbReference type="ChEBI" id="CHEBI:78449"/>
        <dbReference type="ChEBI" id="CHEBI:78845"/>
        <dbReference type="EC" id="2.1.1.197"/>
    </reaction>
</comment>
<keyword evidence="19" id="KW-1185">Reference proteome</keyword>
<evidence type="ECO:0000313" key="18">
    <source>
        <dbReference type="Proteomes" id="UP000291917"/>
    </source>
</evidence>
<dbReference type="HAMAP" id="MF_00835">
    <property type="entry name" value="BioC"/>
    <property type="match status" value="1"/>
</dbReference>
<dbReference type="InterPro" id="IPR029063">
    <property type="entry name" value="SAM-dependent_MTases_sf"/>
</dbReference>
<evidence type="ECO:0000313" key="20">
    <source>
        <dbReference type="Proteomes" id="UP000520291"/>
    </source>
</evidence>
<dbReference type="NCBIfam" id="TIGR02072">
    <property type="entry name" value="BioC"/>
    <property type="match status" value="1"/>
</dbReference>
<dbReference type="GO" id="GO:0009102">
    <property type="term" value="P:biotin biosynthetic process"/>
    <property type="evidence" value="ECO:0007669"/>
    <property type="project" value="UniProtKB-UniRule"/>
</dbReference>
<dbReference type="Proteomes" id="UP000335496">
    <property type="component" value="Unassembled WGS sequence"/>
</dbReference>
<dbReference type="GO" id="GO:0010340">
    <property type="term" value="F:carboxyl-O-methyltransferase activity"/>
    <property type="evidence" value="ECO:0007669"/>
    <property type="project" value="UniProtKB-UniRule"/>
</dbReference>
<dbReference type="Proteomes" id="UP000291917">
    <property type="component" value="Unassembled WGS sequence"/>
</dbReference>
<reference evidence="11 20" key="5">
    <citation type="submission" date="2020-04" db="EMBL/GenBank/DDBJ databases">
        <authorList>
            <person name="Hitch T.C.A."/>
            <person name="Wylensek D."/>
            <person name="Clavel T."/>
        </authorList>
    </citation>
    <scope>NUCLEOTIDE SEQUENCE [LARGE SCALE GENOMIC DNA]</scope>
    <source>
        <strain evidence="11 20">WCA3-601-WT-5E</strain>
    </source>
</reference>
<feature type="domain" description="Methyltransferase type 11" evidence="9">
    <location>
        <begin position="75"/>
        <end position="171"/>
    </location>
</feature>
<sequence>MTFNPIQSIDKTLVAKRFAHARNTYGREARVQQQVAEKMLRLLMEHTGKHSAAPNSTGNTLSCPESISPFRKVAEFGCGTGCYSRLLLHTLQPESLLLNDLCPEMEECIKDICDRDNKGRVKFMPCDAETLEFPQETDLITSCSTLQWFADTKRFFTRCHRFLSDGGILAFSTFGKQNMQEIHTLTGNGLEYLPLDSLKKLLSPLFEIIYAEEEIVILPFGTPLEVLQHLKQTGVTGTEKRVWTRGRLQNFCNEYIRMYSNTDHSVSLTYHPIYIIARKRIKQEEETYI</sequence>
<dbReference type="OrthoDB" id="9760689at2"/>
<evidence type="ECO:0000313" key="19">
    <source>
        <dbReference type="Proteomes" id="UP000335496"/>
    </source>
</evidence>
<dbReference type="InterPro" id="IPR013216">
    <property type="entry name" value="Methyltransf_11"/>
</dbReference>
<evidence type="ECO:0000256" key="4">
    <source>
        <dbReference type="ARBA" id="ARBA00022603"/>
    </source>
</evidence>
<evidence type="ECO:0000313" key="17">
    <source>
        <dbReference type="Proteomes" id="UP000283538"/>
    </source>
</evidence>
<evidence type="ECO:0000256" key="6">
    <source>
        <dbReference type="ARBA" id="ARBA00022691"/>
    </source>
</evidence>
<evidence type="ECO:0000256" key="8">
    <source>
        <dbReference type="HAMAP-Rule" id="MF_00835"/>
    </source>
</evidence>
<dbReference type="EMBL" id="CP072227">
    <property type="protein sequence ID" value="QUT47294.1"/>
    <property type="molecule type" value="Genomic_DNA"/>
</dbReference>
<evidence type="ECO:0000313" key="15">
    <source>
        <dbReference type="EMBL" id="SUV28954.1"/>
    </source>
</evidence>
<dbReference type="GO" id="GO:0102130">
    <property type="term" value="F:malonyl-CoA methyltransferase activity"/>
    <property type="evidence" value="ECO:0007669"/>
    <property type="project" value="UniProtKB-EC"/>
</dbReference>
<evidence type="ECO:0000313" key="14">
    <source>
        <dbReference type="EMBL" id="RYT71643.1"/>
    </source>
</evidence>